<dbReference type="SUPFAM" id="SSF51735">
    <property type="entry name" value="NAD(P)-binding Rossmann-fold domains"/>
    <property type="match status" value="1"/>
</dbReference>
<keyword evidence="3" id="KW-1185">Reference proteome</keyword>
<dbReference type="RefSeq" id="WP_071861386.1">
    <property type="nucleotide sequence ID" value="NZ_JBHLVS010000012.1"/>
</dbReference>
<evidence type="ECO:0000313" key="3">
    <source>
        <dbReference type="Proteomes" id="UP000183700"/>
    </source>
</evidence>
<evidence type="ECO:0000313" key="2">
    <source>
        <dbReference type="EMBL" id="OJG36974.1"/>
    </source>
</evidence>
<dbReference type="InterPro" id="IPR016040">
    <property type="entry name" value="NAD(P)-bd_dom"/>
</dbReference>
<proteinExistence type="predicted"/>
<reference evidence="2 3" key="1">
    <citation type="submission" date="2014-12" db="EMBL/GenBank/DDBJ databases">
        <title>Draft genome sequences of 29 type strains of Enterococci.</title>
        <authorList>
            <person name="Zhong Z."/>
            <person name="Sun Z."/>
            <person name="Liu W."/>
            <person name="Zhang W."/>
            <person name="Zhang H."/>
        </authorList>
    </citation>
    <scope>NUCLEOTIDE SEQUENCE [LARGE SCALE GENOMIC DNA]</scope>
    <source>
        <strain evidence="2 3">DSM 22802</strain>
    </source>
</reference>
<name>A0A1L8SYM4_9ENTE</name>
<dbReference type="STRING" id="319970.RV00_GL001419"/>
<evidence type="ECO:0000259" key="1">
    <source>
        <dbReference type="Pfam" id="PF13460"/>
    </source>
</evidence>
<dbReference type="EMBL" id="JXKM01000002">
    <property type="protein sequence ID" value="OJG36974.1"/>
    <property type="molecule type" value="Genomic_DNA"/>
</dbReference>
<dbReference type="PANTHER" id="PTHR15020">
    <property type="entry name" value="FLAVIN REDUCTASE-RELATED"/>
    <property type="match status" value="1"/>
</dbReference>
<dbReference type="PANTHER" id="PTHR15020:SF50">
    <property type="entry name" value="UPF0659 PROTEIN YMR090W"/>
    <property type="match status" value="1"/>
</dbReference>
<sequence length="207" mass="22608">MKIFIAGATGRVGEELTKNLVTQGHFVYAGARHEENITKSEDVEPVHLDMHGSIDEIAETLNDAEAVYFVAGSRGKDLLQTDLFGAVKLMQAVEQKGIKRYIHLSSLFALQPEKWGTALTDYNIAKFFSDNWLIDKTSLDYTILQPGSLLETPGSGKITTDVTGKTENSIEDVALVLAGLLKQDNTIKKIILMGNGDTPIAEALKTI</sequence>
<feature type="domain" description="NAD(P)-binding" evidence="1">
    <location>
        <begin position="7"/>
        <end position="183"/>
    </location>
</feature>
<organism evidence="2 3">
    <name type="scientific">Enterococcus devriesei</name>
    <dbReference type="NCBI Taxonomy" id="319970"/>
    <lineage>
        <taxon>Bacteria</taxon>
        <taxon>Bacillati</taxon>
        <taxon>Bacillota</taxon>
        <taxon>Bacilli</taxon>
        <taxon>Lactobacillales</taxon>
        <taxon>Enterococcaceae</taxon>
        <taxon>Enterococcus</taxon>
    </lineage>
</organism>
<dbReference type="Proteomes" id="UP000183700">
    <property type="component" value="Unassembled WGS sequence"/>
</dbReference>
<dbReference type="OrthoDB" id="9785372at2"/>
<dbReference type="InterPro" id="IPR036291">
    <property type="entry name" value="NAD(P)-bd_dom_sf"/>
</dbReference>
<dbReference type="AlphaFoldDB" id="A0A1L8SYM4"/>
<accession>A0A1L8SYM4</accession>
<protein>
    <recommendedName>
        <fullName evidence="1">NAD(P)-binding domain-containing protein</fullName>
    </recommendedName>
</protein>
<dbReference type="Pfam" id="PF13460">
    <property type="entry name" value="NAD_binding_10"/>
    <property type="match status" value="1"/>
</dbReference>
<gene>
    <name evidence="2" type="ORF">RV00_GL001419</name>
</gene>
<dbReference type="Gene3D" id="3.40.50.720">
    <property type="entry name" value="NAD(P)-binding Rossmann-like Domain"/>
    <property type="match status" value="1"/>
</dbReference>
<comment type="caution">
    <text evidence="2">The sequence shown here is derived from an EMBL/GenBank/DDBJ whole genome shotgun (WGS) entry which is preliminary data.</text>
</comment>